<name>A0ABQ9CLC6_9PASS</name>
<organism evidence="1 2">
    <name type="scientific">Willisornis vidua</name>
    <name type="common">Xingu scale-backed antbird</name>
    <dbReference type="NCBI Taxonomy" id="1566151"/>
    <lineage>
        <taxon>Eukaryota</taxon>
        <taxon>Metazoa</taxon>
        <taxon>Chordata</taxon>
        <taxon>Craniata</taxon>
        <taxon>Vertebrata</taxon>
        <taxon>Euteleostomi</taxon>
        <taxon>Archelosauria</taxon>
        <taxon>Archosauria</taxon>
        <taxon>Dinosauria</taxon>
        <taxon>Saurischia</taxon>
        <taxon>Theropoda</taxon>
        <taxon>Coelurosauria</taxon>
        <taxon>Aves</taxon>
        <taxon>Neognathae</taxon>
        <taxon>Neoaves</taxon>
        <taxon>Telluraves</taxon>
        <taxon>Australaves</taxon>
        <taxon>Passeriformes</taxon>
        <taxon>Thamnophilidae</taxon>
        <taxon>Willisornis</taxon>
    </lineage>
</organism>
<sequence>MSKSKSQRFTNSLLSLSSLSYQRIYDTFIYNFISAVKLIQMLIKVKLSSGMKSNNNNVQYRSWSLTVLGSPQLDTKCPPGCPAIPSSQLDRGGRIRWKTTPSLSYHPQGMSGYFLGSRASAQPFDGENVEETMLMLYLLCSVAAKTLIIYKDLTCVQFGGFCSRSLPAEPGPVMFLAKHLHQHTEEHK</sequence>
<evidence type="ECO:0000313" key="2">
    <source>
        <dbReference type="Proteomes" id="UP001145742"/>
    </source>
</evidence>
<gene>
    <name evidence="1" type="ORF">WISP_143604</name>
</gene>
<evidence type="ECO:0000313" key="1">
    <source>
        <dbReference type="EMBL" id="KAJ7404743.1"/>
    </source>
</evidence>
<reference evidence="1" key="1">
    <citation type="submission" date="2019-10" db="EMBL/GenBank/DDBJ databases">
        <authorList>
            <person name="Soares A.E.R."/>
            <person name="Aleixo A."/>
            <person name="Schneider P."/>
            <person name="Miyaki C.Y."/>
            <person name="Schneider M.P."/>
            <person name="Mello C."/>
            <person name="Vasconcelos A.T.R."/>
        </authorList>
    </citation>
    <scope>NUCLEOTIDE SEQUENCE</scope>
    <source>
        <tissue evidence="1">Muscle</tissue>
    </source>
</reference>
<dbReference type="Proteomes" id="UP001145742">
    <property type="component" value="Unassembled WGS sequence"/>
</dbReference>
<proteinExistence type="predicted"/>
<accession>A0ABQ9CLC6</accession>
<comment type="caution">
    <text evidence="1">The sequence shown here is derived from an EMBL/GenBank/DDBJ whole genome shotgun (WGS) entry which is preliminary data.</text>
</comment>
<dbReference type="EMBL" id="WHWB01034752">
    <property type="protein sequence ID" value="KAJ7404743.1"/>
    <property type="molecule type" value="Genomic_DNA"/>
</dbReference>
<keyword evidence="2" id="KW-1185">Reference proteome</keyword>
<protein>
    <submittedName>
        <fullName evidence="1">Uncharacterized protein</fullName>
    </submittedName>
</protein>